<accession>A0A4Q1KBV9</accession>
<comment type="caution">
    <text evidence="1">The sequence shown here is derived from an EMBL/GenBank/DDBJ whole genome shotgun (WGS) entry which is preliminary data.</text>
</comment>
<sequence>MNIIRLFENLQLDHNRTHEFTEDEIIRIEKQVNVEKRLNPDIDVNVASQLTEALRNYPHTFYFVIQERVLYNFFAGTTYGYDRFQTPVEADNWHEIQIFFEKYLLTDLSFFLEQKIADNQFDAVKEIMEYSHFFPEEFLLTLQRKAIQKIEFAVNQLMNPASTSSHIDYCKTSSFFNFLSQLTSPEMDEKVKILLNRVVDIYNSNNQHPQAGSIMVAMASYRPFDEDLEETLLGNRNVVLGKSHSKKSYFSSFSWKTFGIILIILLKIAFAANRCSGSSSSTYEPTNQLETTVEEAPPTTDRYYTDMHFKIDSFKVFLTHFDPAKITQVKPIEKIVTSSNPFTTFYNDQVSSAGDERFQRIQNKTNYDVIVLENVIVYDSIKMPAKAFYIKANESFQLNTSDYNKRILNFYVGRNLASFQDPSRHYFIGNHSNVEYRFTELAPNAKELIDKDCRFEGPIELREEKGKVEVFTKEVRSAVEEIKEAAAKN</sequence>
<dbReference type="RefSeq" id="WP_129460371.1">
    <property type="nucleotide sequence ID" value="NZ_SBKN01000001.1"/>
</dbReference>
<gene>
    <name evidence="1" type="ORF">EQG61_02825</name>
</gene>
<keyword evidence="2" id="KW-1185">Reference proteome</keyword>
<proteinExistence type="predicted"/>
<dbReference type="EMBL" id="SBKN01000001">
    <property type="protein sequence ID" value="RXR24395.1"/>
    <property type="molecule type" value="Genomic_DNA"/>
</dbReference>
<reference evidence="2" key="1">
    <citation type="submission" date="2019-01" db="EMBL/GenBank/DDBJ databases">
        <title>Cytophagaceae bacterium strain CAR-16.</title>
        <authorList>
            <person name="Chen W.-M."/>
        </authorList>
    </citation>
    <scope>NUCLEOTIDE SEQUENCE [LARGE SCALE GENOMIC DNA]</scope>
    <source>
        <strain evidence="2">WWJ-16</strain>
    </source>
</reference>
<dbReference type="AlphaFoldDB" id="A0A4Q1KBV9"/>
<evidence type="ECO:0000313" key="2">
    <source>
        <dbReference type="Proteomes" id="UP000289857"/>
    </source>
</evidence>
<dbReference type="OrthoDB" id="1319190at2"/>
<protein>
    <submittedName>
        <fullName evidence="1">Uncharacterized protein</fullName>
    </submittedName>
</protein>
<name>A0A4Q1KBV9_9FLAO</name>
<dbReference type="Proteomes" id="UP000289857">
    <property type="component" value="Unassembled WGS sequence"/>
</dbReference>
<evidence type="ECO:0000313" key="1">
    <source>
        <dbReference type="EMBL" id="RXR24395.1"/>
    </source>
</evidence>
<organism evidence="1 2">
    <name type="scientific">Flavobacterium stagni</name>
    <dbReference type="NCBI Taxonomy" id="2506421"/>
    <lineage>
        <taxon>Bacteria</taxon>
        <taxon>Pseudomonadati</taxon>
        <taxon>Bacteroidota</taxon>
        <taxon>Flavobacteriia</taxon>
        <taxon>Flavobacteriales</taxon>
        <taxon>Flavobacteriaceae</taxon>
        <taxon>Flavobacterium</taxon>
    </lineage>
</organism>